<organism evidence="3 4">
    <name type="scientific">Nitrospirillum amazonense</name>
    <dbReference type="NCBI Taxonomy" id="28077"/>
    <lineage>
        <taxon>Bacteria</taxon>
        <taxon>Pseudomonadati</taxon>
        <taxon>Pseudomonadota</taxon>
        <taxon>Alphaproteobacteria</taxon>
        <taxon>Rhodospirillales</taxon>
        <taxon>Azospirillaceae</taxon>
        <taxon>Nitrospirillum</taxon>
    </lineage>
</organism>
<feature type="transmembrane region" description="Helical" evidence="2">
    <location>
        <begin position="378"/>
        <end position="400"/>
    </location>
</feature>
<accession>A0A560HHD5</accession>
<feature type="transmembrane region" description="Helical" evidence="2">
    <location>
        <begin position="338"/>
        <end position="357"/>
    </location>
</feature>
<gene>
    <name evidence="3" type="ORF">FBZ90_101198</name>
</gene>
<dbReference type="PANTHER" id="PTHR11328:SF24">
    <property type="entry name" value="MAJOR FACILITATOR SUPERFAMILY (MFS) PROFILE DOMAIN-CONTAINING PROTEIN"/>
    <property type="match status" value="1"/>
</dbReference>
<evidence type="ECO:0000256" key="1">
    <source>
        <dbReference type="ARBA" id="ARBA00009617"/>
    </source>
</evidence>
<proteinExistence type="inferred from homology"/>
<evidence type="ECO:0000313" key="3">
    <source>
        <dbReference type="EMBL" id="TWB45863.1"/>
    </source>
</evidence>
<dbReference type="GO" id="GO:0008643">
    <property type="term" value="P:carbohydrate transport"/>
    <property type="evidence" value="ECO:0007669"/>
    <property type="project" value="InterPro"/>
</dbReference>
<sequence length="449" mass="46947">MSIALSEQGPAAPGRLGLLAQAGYGVGQIAGQVFRDVPSLLLMFFMTNVLGIEPALAGAAIFVPKLVWGVGCDLLVGILSDRWKHRFARRGWLLVGALGAPVALILLFHVPDLPVTARVAYVAVAFSLYMAVFACFSVPYLAIAGELSSDPHQRTVLMAWRLVFTALGVLVGGALAPYLVQSLGGGQPAYEGMSRFLAVICPLSLVLAYFGSGRARRQAPAASVPQPAHRRLAAREVVATLAAPRFSVLLLANLLQLAGSGMAYASMLYFLTYNMARTDAFQLIGGLVIIACAGIVAAQPAWVALARRIGKKPVYILAAAGYGVAYLGWSMSAGAGTVVAYAFSFVAAIFNSGWTLLGFSMMTDIAGDDQAHAGLYSAAWIAVDKVGFALGGTLLVGLVLSGFGFDAARAVAGQPQTDLALTGVMLAFGVVPALLNVSSALLYWRFGRA</sequence>
<dbReference type="SUPFAM" id="SSF103473">
    <property type="entry name" value="MFS general substrate transporter"/>
    <property type="match status" value="1"/>
</dbReference>
<feature type="transmembrane region" description="Helical" evidence="2">
    <location>
        <begin position="283"/>
        <end position="302"/>
    </location>
</feature>
<protein>
    <submittedName>
        <fullName evidence="3">GPH family glycoside/pentoside/hexuronide:cation symporter</fullName>
    </submittedName>
</protein>
<evidence type="ECO:0000313" key="4">
    <source>
        <dbReference type="Proteomes" id="UP000315751"/>
    </source>
</evidence>
<comment type="similarity">
    <text evidence="1">Belongs to the sodium:galactoside symporter (TC 2.A.2) family.</text>
</comment>
<feature type="transmembrane region" description="Helical" evidence="2">
    <location>
        <begin position="420"/>
        <end position="444"/>
    </location>
</feature>
<dbReference type="Pfam" id="PF13347">
    <property type="entry name" value="MFS_2"/>
    <property type="match status" value="1"/>
</dbReference>
<keyword evidence="4" id="KW-1185">Reference proteome</keyword>
<dbReference type="AlphaFoldDB" id="A0A560HHD5"/>
<name>A0A560HHD5_9PROT</name>
<feature type="transmembrane region" description="Helical" evidence="2">
    <location>
        <begin position="55"/>
        <end position="79"/>
    </location>
</feature>
<dbReference type="InterPro" id="IPR039672">
    <property type="entry name" value="MFS_2"/>
</dbReference>
<dbReference type="PANTHER" id="PTHR11328">
    <property type="entry name" value="MAJOR FACILITATOR SUPERFAMILY DOMAIN-CONTAINING PROTEIN"/>
    <property type="match status" value="1"/>
</dbReference>
<keyword evidence="2" id="KW-0472">Membrane</keyword>
<keyword evidence="2" id="KW-1133">Transmembrane helix</keyword>
<feature type="transmembrane region" description="Helical" evidence="2">
    <location>
        <begin position="248"/>
        <end position="271"/>
    </location>
</feature>
<comment type="caution">
    <text evidence="3">The sequence shown here is derived from an EMBL/GenBank/DDBJ whole genome shotgun (WGS) entry which is preliminary data.</text>
</comment>
<reference evidence="3 4" key="1">
    <citation type="submission" date="2019-06" db="EMBL/GenBank/DDBJ databases">
        <title>Genomic Encyclopedia of Type Strains, Phase IV (KMG-V): Genome sequencing to study the core and pangenomes of soil and plant-associated prokaryotes.</title>
        <authorList>
            <person name="Whitman W."/>
        </authorList>
    </citation>
    <scope>NUCLEOTIDE SEQUENCE [LARGE SCALE GENOMIC DNA]</scope>
    <source>
        <strain evidence="3 4">BR 11622</strain>
    </source>
</reference>
<feature type="transmembrane region" description="Helical" evidence="2">
    <location>
        <begin position="155"/>
        <end position="180"/>
    </location>
</feature>
<evidence type="ECO:0000256" key="2">
    <source>
        <dbReference type="SAM" id="Phobius"/>
    </source>
</evidence>
<dbReference type="RefSeq" id="WP_186455535.1">
    <property type="nucleotide sequence ID" value="NZ_VITR01000001.1"/>
</dbReference>
<dbReference type="EMBL" id="VITR01000001">
    <property type="protein sequence ID" value="TWB45863.1"/>
    <property type="molecule type" value="Genomic_DNA"/>
</dbReference>
<dbReference type="InterPro" id="IPR036259">
    <property type="entry name" value="MFS_trans_sf"/>
</dbReference>
<dbReference type="Gene3D" id="1.20.1250.20">
    <property type="entry name" value="MFS general substrate transporter like domains"/>
    <property type="match status" value="1"/>
</dbReference>
<dbReference type="GO" id="GO:0005886">
    <property type="term" value="C:plasma membrane"/>
    <property type="evidence" value="ECO:0007669"/>
    <property type="project" value="TreeGrafter"/>
</dbReference>
<dbReference type="GO" id="GO:0015293">
    <property type="term" value="F:symporter activity"/>
    <property type="evidence" value="ECO:0007669"/>
    <property type="project" value="InterPro"/>
</dbReference>
<feature type="transmembrane region" description="Helical" evidence="2">
    <location>
        <begin position="91"/>
        <end position="108"/>
    </location>
</feature>
<dbReference type="Proteomes" id="UP000315751">
    <property type="component" value="Unassembled WGS sequence"/>
</dbReference>
<feature type="transmembrane region" description="Helical" evidence="2">
    <location>
        <begin position="120"/>
        <end position="143"/>
    </location>
</feature>
<feature type="transmembrane region" description="Helical" evidence="2">
    <location>
        <begin position="192"/>
        <end position="210"/>
    </location>
</feature>
<feature type="transmembrane region" description="Helical" evidence="2">
    <location>
        <begin position="314"/>
        <end position="332"/>
    </location>
</feature>
<keyword evidence="2" id="KW-0812">Transmembrane</keyword>